<name>A0A9C7UQL2_9RHOD</name>
<keyword evidence="4" id="KW-1185">Reference proteome</keyword>
<dbReference type="Proteomes" id="UP001061958">
    <property type="component" value="Unassembled WGS sequence"/>
</dbReference>
<evidence type="ECO:0000313" key="3">
    <source>
        <dbReference type="EMBL" id="GJQ13731.1"/>
    </source>
</evidence>
<comment type="caution">
    <text evidence="2">The sequence shown here is derived from an EMBL/GenBank/DDBJ whole genome shotgun (WGS) entry which is preliminary data.</text>
</comment>
<sequence>MSSKNLDPSFCCSGTNKGTSVLSKSVKNTGRKRKLRNMDDLFSLLTQVKERAINLEARVKRVEEFSNKSSCNHFGPKEGFDHSLEEERNPQLKDDVQQPARDPFVDLIKESQTVPILDDFQQPLLETEGTTMEAFQDWFENSVVDYV</sequence>
<dbReference type="AlphaFoldDB" id="A0A9C7UQL2"/>
<organism evidence="2 4">
    <name type="scientific">Galdieria partita</name>
    <dbReference type="NCBI Taxonomy" id="83374"/>
    <lineage>
        <taxon>Eukaryota</taxon>
        <taxon>Rhodophyta</taxon>
        <taxon>Bangiophyceae</taxon>
        <taxon>Galdieriales</taxon>
        <taxon>Galdieriaceae</taxon>
        <taxon>Galdieria</taxon>
    </lineage>
</organism>
<evidence type="ECO:0000313" key="4">
    <source>
        <dbReference type="Proteomes" id="UP001061958"/>
    </source>
</evidence>
<accession>A0A9C7UQL2</accession>
<dbReference type="EMBL" id="BQMJ01000046">
    <property type="protein sequence ID" value="GJQ13731.1"/>
    <property type="molecule type" value="Genomic_DNA"/>
</dbReference>
<evidence type="ECO:0000313" key="2">
    <source>
        <dbReference type="EMBL" id="GJQ12054.1"/>
    </source>
</evidence>
<proteinExistence type="predicted"/>
<gene>
    <name evidence="2" type="ORF">GpartN1_g3845.t1</name>
    <name evidence="3" type="ORF">GpartN1_g5522.t1</name>
</gene>
<reference evidence="2" key="2">
    <citation type="submission" date="2022-01" db="EMBL/GenBank/DDBJ databases">
        <authorList>
            <person name="Hirooka S."/>
            <person name="Miyagishima S.Y."/>
        </authorList>
    </citation>
    <scope>NUCLEOTIDE SEQUENCE</scope>
    <source>
        <strain evidence="2">NBRC 102759</strain>
    </source>
</reference>
<dbReference type="EMBL" id="BQMJ01000029">
    <property type="protein sequence ID" value="GJQ12054.1"/>
    <property type="molecule type" value="Genomic_DNA"/>
</dbReference>
<protein>
    <submittedName>
        <fullName evidence="2">Uncharacterized protein</fullName>
    </submittedName>
</protein>
<feature type="compositionally biased region" description="Basic and acidic residues" evidence="1">
    <location>
        <begin position="75"/>
        <end position="96"/>
    </location>
</feature>
<evidence type="ECO:0000256" key="1">
    <source>
        <dbReference type="SAM" id="MobiDB-lite"/>
    </source>
</evidence>
<feature type="region of interest" description="Disordered" evidence="1">
    <location>
        <begin position="68"/>
        <end position="99"/>
    </location>
</feature>
<reference evidence="2" key="1">
    <citation type="journal article" date="2022" name="Proc. Natl. Acad. Sci. U.S.A.">
        <title>Life cycle and functional genomics of the unicellular red alga Galdieria for elucidating algal and plant evolution and industrial use.</title>
        <authorList>
            <person name="Hirooka S."/>
            <person name="Itabashi T."/>
            <person name="Ichinose T.M."/>
            <person name="Onuma R."/>
            <person name="Fujiwara T."/>
            <person name="Yamashita S."/>
            <person name="Jong L.W."/>
            <person name="Tomita R."/>
            <person name="Iwane A.H."/>
            <person name="Miyagishima S.Y."/>
        </authorList>
    </citation>
    <scope>NUCLEOTIDE SEQUENCE</scope>
    <source>
        <strain evidence="2">NBRC 102759</strain>
    </source>
</reference>